<dbReference type="Pfam" id="PF03466">
    <property type="entry name" value="LysR_substrate"/>
    <property type="match status" value="1"/>
</dbReference>
<dbReference type="GO" id="GO:0003677">
    <property type="term" value="F:DNA binding"/>
    <property type="evidence" value="ECO:0007669"/>
    <property type="project" value="UniProtKB-KW"/>
</dbReference>
<protein>
    <submittedName>
        <fullName evidence="6">Transcriptional regulator, ArgP, LysR family</fullName>
    </submittedName>
</protein>
<dbReference type="eggNOG" id="COG0583">
    <property type="taxonomic scope" value="Bacteria"/>
</dbReference>
<dbReference type="NCBIfam" id="NF002964">
    <property type="entry name" value="PRK03635.1"/>
    <property type="match status" value="1"/>
</dbReference>
<dbReference type="NCBIfam" id="TIGR03298">
    <property type="entry name" value="argP"/>
    <property type="match status" value="1"/>
</dbReference>
<dbReference type="InterPro" id="IPR017685">
    <property type="entry name" value="ArgP"/>
</dbReference>
<dbReference type="AlphaFoldDB" id="F3Z1V4"/>
<dbReference type="GO" id="GO:0003700">
    <property type="term" value="F:DNA-binding transcription factor activity"/>
    <property type="evidence" value="ECO:0007669"/>
    <property type="project" value="InterPro"/>
</dbReference>
<evidence type="ECO:0000256" key="2">
    <source>
        <dbReference type="ARBA" id="ARBA00023015"/>
    </source>
</evidence>
<dbReference type="HOGENOM" id="CLU_063829_0_0_7"/>
<organism evidence="6 7">
    <name type="scientific">Desulfocurvibacter africanus subsp. africanus str. Walvis Bay</name>
    <dbReference type="NCBI Taxonomy" id="690850"/>
    <lineage>
        <taxon>Bacteria</taxon>
        <taxon>Pseudomonadati</taxon>
        <taxon>Thermodesulfobacteriota</taxon>
        <taxon>Desulfovibrionia</taxon>
        <taxon>Desulfovibrionales</taxon>
        <taxon>Desulfovibrionaceae</taxon>
        <taxon>Desulfocurvibacter</taxon>
    </lineage>
</organism>
<comment type="similarity">
    <text evidence="1">Belongs to the LysR transcriptional regulatory family.</text>
</comment>
<evidence type="ECO:0000313" key="6">
    <source>
        <dbReference type="EMBL" id="EGJ50062.1"/>
    </source>
</evidence>
<dbReference type="STRING" id="690850.Desaf_1726"/>
<dbReference type="PRINTS" id="PR00039">
    <property type="entry name" value="HTHLYSR"/>
</dbReference>
<evidence type="ECO:0000256" key="1">
    <source>
        <dbReference type="ARBA" id="ARBA00009437"/>
    </source>
</evidence>
<keyword evidence="7" id="KW-1185">Reference proteome</keyword>
<dbReference type="Pfam" id="PF00126">
    <property type="entry name" value="HTH_1"/>
    <property type="match status" value="1"/>
</dbReference>
<evidence type="ECO:0000313" key="7">
    <source>
        <dbReference type="Proteomes" id="UP000007844"/>
    </source>
</evidence>
<evidence type="ECO:0000256" key="3">
    <source>
        <dbReference type="ARBA" id="ARBA00023125"/>
    </source>
</evidence>
<reference evidence="6 7" key="1">
    <citation type="journal article" date="2011" name="J. Bacteriol.">
        <title>Genome sequence of the mercury-methylating and pleomorphic Desulfovibrio africanus Strain Walvis Bay.</title>
        <authorList>
            <person name="Brown S.D."/>
            <person name="Wall J.D."/>
            <person name="Kucken A.M."/>
            <person name="Gilmour C.C."/>
            <person name="Podar M."/>
            <person name="Brandt C.C."/>
            <person name="Teshima H."/>
            <person name="Detter J.C."/>
            <person name="Han C.S."/>
            <person name="Land M.L."/>
            <person name="Lucas S."/>
            <person name="Han J."/>
            <person name="Pennacchio L."/>
            <person name="Nolan M."/>
            <person name="Pitluck S."/>
            <person name="Woyke T."/>
            <person name="Goodwin L."/>
            <person name="Palumbo A.V."/>
            <person name="Elias D.A."/>
        </authorList>
    </citation>
    <scope>NUCLEOTIDE SEQUENCE [LARGE SCALE GENOMIC DNA]</scope>
    <source>
        <strain evidence="6 7">Walvis Bay</strain>
    </source>
</reference>
<keyword evidence="2" id="KW-0805">Transcription regulation</keyword>
<proteinExistence type="inferred from homology"/>
<name>F3Z1V4_DESAF</name>
<gene>
    <name evidence="6" type="ORF">Desaf_1726</name>
</gene>
<dbReference type="InterPro" id="IPR036390">
    <property type="entry name" value="WH_DNA-bd_sf"/>
</dbReference>
<dbReference type="SUPFAM" id="SSF53850">
    <property type="entry name" value="Periplasmic binding protein-like II"/>
    <property type="match status" value="1"/>
</dbReference>
<keyword evidence="4" id="KW-0804">Transcription</keyword>
<evidence type="ECO:0000256" key="4">
    <source>
        <dbReference type="ARBA" id="ARBA00023163"/>
    </source>
</evidence>
<dbReference type="InterPro" id="IPR050176">
    <property type="entry name" value="LTTR"/>
</dbReference>
<dbReference type="KEGG" id="daf:Desaf_1726"/>
<feature type="domain" description="HTH lysR-type" evidence="5">
    <location>
        <begin position="2"/>
        <end position="58"/>
    </location>
</feature>
<dbReference type="InterPro" id="IPR036388">
    <property type="entry name" value="WH-like_DNA-bd_sf"/>
</dbReference>
<dbReference type="InterPro" id="IPR000847">
    <property type="entry name" value="LysR_HTH_N"/>
</dbReference>
<dbReference type="EMBL" id="CP003221">
    <property type="protein sequence ID" value="EGJ50062.1"/>
    <property type="molecule type" value="Genomic_DNA"/>
</dbReference>
<dbReference type="RefSeq" id="WP_014259824.1">
    <property type="nucleotide sequence ID" value="NC_016629.1"/>
</dbReference>
<dbReference type="PROSITE" id="PS50931">
    <property type="entry name" value="HTH_LYSR"/>
    <property type="match status" value="1"/>
</dbReference>
<dbReference type="Proteomes" id="UP000007844">
    <property type="component" value="Chromosome"/>
</dbReference>
<dbReference type="Gene3D" id="3.40.190.290">
    <property type="match status" value="1"/>
</dbReference>
<dbReference type="PANTHER" id="PTHR30579:SF2">
    <property type="entry name" value="HTH-TYPE TRANSCRIPTIONAL REGULATOR ARGP"/>
    <property type="match status" value="1"/>
</dbReference>
<dbReference type="NCBIfam" id="NF009888">
    <property type="entry name" value="PRK13348.1"/>
    <property type="match status" value="1"/>
</dbReference>
<dbReference type="Gene3D" id="1.10.10.10">
    <property type="entry name" value="Winged helix-like DNA-binding domain superfamily/Winged helix DNA-binding domain"/>
    <property type="match status" value="1"/>
</dbReference>
<dbReference type="PANTHER" id="PTHR30579">
    <property type="entry name" value="TRANSCRIPTIONAL REGULATOR"/>
    <property type="match status" value="1"/>
</dbReference>
<dbReference type="SUPFAM" id="SSF46785">
    <property type="entry name" value="Winged helix' DNA-binding domain"/>
    <property type="match status" value="1"/>
</dbReference>
<sequence length="296" mass="32367">MLDYKLLEAFASVIQEGGFERAARALHITQSAVSQRIRQLEEAMGQVLLTRTKPPTPTEAGRRMLKHCLQVRRLEEDLRDNLGPGGGEGYVSLAIGVNADSLALWFLDAVRPFLLAERVVLDLRTLDQEETLHLLRDGEVAGCISAEAQTVQGCRAEHLGSMDYRLAASPGFAARWFPDGLSLAAVSQAPMLVFNRSDTLHVKLCRQALGASPEEFTAFYLPSTERFPWAIAEGLACGMLPEQQSTPLLADGSIVDLAPGHVLRVNLYWHAWNINSELLGKLGRCLAAGARELLGP</sequence>
<evidence type="ECO:0000259" key="5">
    <source>
        <dbReference type="PROSITE" id="PS50931"/>
    </source>
</evidence>
<accession>F3Z1V4</accession>
<keyword evidence="3" id="KW-0238">DNA-binding</keyword>
<dbReference type="InterPro" id="IPR005119">
    <property type="entry name" value="LysR_subst-bd"/>
</dbReference>